<dbReference type="RefSeq" id="WP_183556611.1">
    <property type="nucleotide sequence ID" value="NZ_JACHBX010000005.1"/>
</dbReference>
<name>A0A7X0CG18_9BURK</name>
<dbReference type="Proteomes" id="UP000540787">
    <property type="component" value="Unassembled WGS sequence"/>
</dbReference>
<keyword evidence="2" id="KW-1185">Reference proteome</keyword>
<organism evidence="1 2">
    <name type="scientific">Massilia aurea</name>
    <dbReference type="NCBI Taxonomy" id="373040"/>
    <lineage>
        <taxon>Bacteria</taxon>
        <taxon>Pseudomonadati</taxon>
        <taxon>Pseudomonadota</taxon>
        <taxon>Betaproteobacteria</taxon>
        <taxon>Burkholderiales</taxon>
        <taxon>Oxalobacteraceae</taxon>
        <taxon>Telluria group</taxon>
        <taxon>Massilia</taxon>
    </lineage>
</organism>
<dbReference type="AlphaFoldDB" id="A0A7X0CG18"/>
<proteinExistence type="predicted"/>
<accession>A0A7X0CG18</accession>
<gene>
    <name evidence="1" type="ORF">HD842_004027</name>
</gene>
<sequence length="317" mass="35483">MRNIRLEPILTDTYESVDEFRPVPGSAYIYGVTAEDRSTHTAHWRAECQDVNFVEIHSEAFAEFQVVGDLDKYFLRGTTSLNKLLNSLGSGRVLYIDITGLTHPTWAALIRTAVDVYKEIRIVYVEPSRYRRSEAPLQGQVYDLSSRIAGITPMPGFATISENDDSVFVPMLGFEGARLRHALEHVQPDRVIPIVGHPGFKPWYVFETYSGNRSALEETKAWQEVVYAAGNCPFNCFYVLQKIAGSNPLRVLKVAMIGTKPHALAAVMFSLISPERIELIYDNPIRKAGRTDGSDRLLVYHVSAILSGINKNSSVKS</sequence>
<comment type="caution">
    <text evidence="1">The sequence shown here is derived from an EMBL/GenBank/DDBJ whole genome shotgun (WGS) entry which is preliminary data.</text>
</comment>
<dbReference type="EMBL" id="JACHBX010000005">
    <property type="protein sequence ID" value="MBB6135850.1"/>
    <property type="molecule type" value="Genomic_DNA"/>
</dbReference>
<reference evidence="1 2" key="1">
    <citation type="submission" date="2020-08" db="EMBL/GenBank/DDBJ databases">
        <title>The Agave Microbiome: Exploring the role of microbial communities in plant adaptations to desert environments.</title>
        <authorList>
            <person name="Partida-Martinez L.P."/>
        </authorList>
    </citation>
    <scope>NUCLEOTIDE SEQUENCE [LARGE SCALE GENOMIC DNA]</scope>
    <source>
        <strain evidence="1 2">AT3.2</strain>
    </source>
</reference>
<evidence type="ECO:0000313" key="2">
    <source>
        <dbReference type="Proteomes" id="UP000540787"/>
    </source>
</evidence>
<protein>
    <submittedName>
        <fullName evidence="1">Uncharacterized protein</fullName>
    </submittedName>
</protein>
<evidence type="ECO:0000313" key="1">
    <source>
        <dbReference type="EMBL" id="MBB6135850.1"/>
    </source>
</evidence>